<accession>A0ABV8Z3G6</accession>
<keyword evidence="3" id="KW-1185">Reference proteome</keyword>
<evidence type="ECO:0000259" key="1">
    <source>
        <dbReference type="Pfam" id="PF05199"/>
    </source>
</evidence>
<dbReference type="Gene3D" id="3.50.50.60">
    <property type="entry name" value="FAD/NAD(P)-binding domain"/>
    <property type="match status" value="1"/>
</dbReference>
<name>A0ABV8Z3G6_9ACTN</name>
<feature type="domain" description="Glucose-methanol-choline oxidoreductase C-terminal" evidence="1">
    <location>
        <begin position="4"/>
        <end position="51"/>
    </location>
</feature>
<dbReference type="InterPro" id="IPR036188">
    <property type="entry name" value="FAD/NAD-bd_sf"/>
</dbReference>
<sequence length="77" mass="8080">MCAQTQWQPVGTCRIDNDPQTVVGPELAVNSVENFMVANASVVPAIRAAQTWARSIVVDHVSGQPPCDSGAVTGRCA</sequence>
<proteinExistence type="predicted"/>
<dbReference type="Pfam" id="PF05199">
    <property type="entry name" value="GMC_oxred_C"/>
    <property type="match status" value="1"/>
</dbReference>
<dbReference type="InterPro" id="IPR007867">
    <property type="entry name" value="GMC_OxRtase_C"/>
</dbReference>
<reference evidence="3" key="1">
    <citation type="journal article" date="2019" name="Int. J. Syst. Evol. Microbiol.">
        <title>The Global Catalogue of Microorganisms (GCM) 10K type strain sequencing project: providing services to taxonomists for standard genome sequencing and annotation.</title>
        <authorList>
            <consortium name="The Broad Institute Genomics Platform"/>
            <consortium name="The Broad Institute Genome Sequencing Center for Infectious Disease"/>
            <person name="Wu L."/>
            <person name="Ma J."/>
        </authorList>
    </citation>
    <scope>NUCLEOTIDE SEQUENCE [LARGE SCALE GENOMIC DNA]</scope>
    <source>
        <strain evidence="3">DT43</strain>
    </source>
</reference>
<organism evidence="2 3">
    <name type="scientific">Streptomyces xiangluensis</name>
    <dbReference type="NCBI Taxonomy" id="2665720"/>
    <lineage>
        <taxon>Bacteria</taxon>
        <taxon>Bacillati</taxon>
        <taxon>Actinomycetota</taxon>
        <taxon>Actinomycetes</taxon>
        <taxon>Kitasatosporales</taxon>
        <taxon>Streptomycetaceae</taxon>
        <taxon>Streptomyces</taxon>
    </lineage>
</organism>
<gene>
    <name evidence="2" type="ORF">ACFPH6_47420</name>
</gene>
<dbReference type="EMBL" id="JBHSFG010000107">
    <property type="protein sequence ID" value="MFC4472027.1"/>
    <property type="molecule type" value="Genomic_DNA"/>
</dbReference>
<evidence type="ECO:0000313" key="2">
    <source>
        <dbReference type="EMBL" id="MFC4472027.1"/>
    </source>
</evidence>
<dbReference type="Proteomes" id="UP001596012">
    <property type="component" value="Unassembled WGS sequence"/>
</dbReference>
<evidence type="ECO:0000313" key="3">
    <source>
        <dbReference type="Proteomes" id="UP001596012"/>
    </source>
</evidence>
<protein>
    <submittedName>
        <fullName evidence="2">GMC oxidoreductase</fullName>
    </submittedName>
</protein>
<comment type="caution">
    <text evidence="2">The sequence shown here is derived from an EMBL/GenBank/DDBJ whole genome shotgun (WGS) entry which is preliminary data.</text>
</comment>
<dbReference type="RefSeq" id="WP_386355106.1">
    <property type="nucleotide sequence ID" value="NZ_JBHSFG010000107.1"/>
</dbReference>